<evidence type="ECO:0000313" key="3">
    <source>
        <dbReference type="Proteomes" id="UP001551584"/>
    </source>
</evidence>
<proteinExistence type="predicted"/>
<feature type="coiled-coil region" evidence="1">
    <location>
        <begin position="47"/>
        <end position="81"/>
    </location>
</feature>
<keyword evidence="3" id="KW-1185">Reference proteome</keyword>
<gene>
    <name evidence="2" type="ORF">AB0D95_16385</name>
</gene>
<protein>
    <submittedName>
        <fullName evidence="2">Uncharacterized protein</fullName>
    </submittedName>
</protein>
<dbReference type="EMBL" id="JBEZNA010000034">
    <property type="protein sequence ID" value="MEU9578814.1"/>
    <property type="molecule type" value="Genomic_DNA"/>
</dbReference>
<organism evidence="2 3">
    <name type="scientific">Streptomyces chilikensis</name>
    <dbReference type="NCBI Taxonomy" id="1194079"/>
    <lineage>
        <taxon>Bacteria</taxon>
        <taxon>Bacillati</taxon>
        <taxon>Actinomycetota</taxon>
        <taxon>Actinomycetes</taxon>
        <taxon>Kitasatosporales</taxon>
        <taxon>Streptomycetaceae</taxon>
        <taxon>Streptomyces</taxon>
    </lineage>
</organism>
<keyword evidence="1" id="KW-0175">Coiled coil</keyword>
<name>A0ABV3ERN7_9ACTN</name>
<reference evidence="2 3" key="1">
    <citation type="submission" date="2024-06" db="EMBL/GenBank/DDBJ databases">
        <title>The Natural Products Discovery Center: Release of the First 8490 Sequenced Strains for Exploring Actinobacteria Biosynthetic Diversity.</title>
        <authorList>
            <person name="Kalkreuter E."/>
            <person name="Kautsar S.A."/>
            <person name="Yang D."/>
            <person name="Bader C.D."/>
            <person name="Teijaro C.N."/>
            <person name="Fluegel L."/>
            <person name="Davis C.M."/>
            <person name="Simpson J.R."/>
            <person name="Lauterbach L."/>
            <person name="Steele A.D."/>
            <person name="Gui C."/>
            <person name="Meng S."/>
            <person name="Li G."/>
            <person name="Viehrig K."/>
            <person name="Ye F."/>
            <person name="Su P."/>
            <person name="Kiefer A.F."/>
            <person name="Nichols A."/>
            <person name="Cepeda A.J."/>
            <person name="Yan W."/>
            <person name="Fan B."/>
            <person name="Jiang Y."/>
            <person name="Adhikari A."/>
            <person name="Zheng C.-J."/>
            <person name="Schuster L."/>
            <person name="Cowan T.M."/>
            <person name="Smanski M.J."/>
            <person name="Chevrette M.G."/>
            <person name="De Carvalho L.P.S."/>
            <person name="Shen B."/>
        </authorList>
    </citation>
    <scope>NUCLEOTIDE SEQUENCE [LARGE SCALE GENOMIC DNA]</scope>
    <source>
        <strain evidence="2 3">NPDC048117</strain>
    </source>
</reference>
<evidence type="ECO:0000313" key="2">
    <source>
        <dbReference type="EMBL" id="MEU9578814.1"/>
    </source>
</evidence>
<sequence>MTSQTLTRRSILTTDDTDANVLKAANQGDILRKLRNKDPQTSHLNKIAAAEAAVEETARTLSNLIQEYQQRVNRLNVLRQRHDLPLLAPEDLGTTLPDTTTDIVGRVIYREPLTKADKTAGTLLLISGEHIQWTASASYVDALDVLFDGVPIQVTGSFTATGSLSIQGAVPAPRSYWRDGEDYDRFAEVGPITVMAAALVKKELRQKHGNACHECGRGVGKRAKASVAYLADGPVLVCRPCKQRWIDAGRPTTT</sequence>
<comment type="caution">
    <text evidence="2">The sequence shown here is derived from an EMBL/GenBank/DDBJ whole genome shotgun (WGS) entry which is preliminary data.</text>
</comment>
<evidence type="ECO:0000256" key="1">
    <source>
        <dbReference type="SAM" id="Coils"/>
    </source>
</evidence>
<dbReference type="Proteomes" id="UP001551584">
    <property type="component" value="Unassembled WGS sequence"/>
</dbReference>
<accession>A0ABV3ERN7</accession>
<dbReference type="RefSeq" id="WP_359273203.1">
    <property type="nucleotide sequence ID" value="NZ_JBEZNA010000034.1"/>
</dbReference>